<dbReference type="Proteomes" id="UP000249799">
    <property type="component" value="Chromosome"/>
</dbReference>
<comment type="similarity">
    <text evidence="1">Belongs to the ComF/GntX family.</text>
</comment>
<name>A0A2Z4FKL1_9DELT</name>
<dbReference type="EMBL" id="CP030032">
    <property type="protein sequence ID" value="AWV89296.1"/>
    <property type="molecule type" value="Genomic_DNA"/>
</dbReference>
<dbReference type="PANTHER" id="PTHR47505:SF1">
    <property type="entry name" value="DNA UTILIZATION PROTEIN YHGH"/>
    <property type="match status" value="1"/>
</dbReference>
<gene>
    <name evidence="3" type="ORF">DN745_08075</name>
</gene>
<dbReference type="Gene3D" id="3.40.50.2020">
    <property type="match status" value="1"/>
</dbReference>
<dbReference type="CDD" id="cd06223">
    <property type="entry name" value="PRTases_typeI"/>
    <property type="match status" value="1"/>
</dbReference>
<dbReference type="InterPro" id="IPR029057">
    <property type="entry name" value="PRTase-like"/>
</dbReference>
<accession>A0A2Z4FKL1</accession>
<dbReference type="Pfam" id="PF18912">
    <property type="entry name" value="DZR_2"/>
    <property type="match status" value="1"/>
</dbReference>
<evidence type="ECO:0000259" key="2">
    <source>
        <dbReference type="Pfam" id="PF18912"/>
    </source>
</evidence>
<protein>
    <recommendedName>
        <fullName evidence="2">Double zinc ribbon domain-containing protein</fullName>
    </recommendedName>
</protein>
<feature type="domain" description="Double zinc ribbon" evidence="2">
    <location>
        <begin position="22"/>
        <end position="84"/>
    </location>
</feature>
<dbReference type="InterPro" id="IPR000836">
    <property type="entry name" value="PRTase_dom"/>
</dbReference>
<dbReference type="InterPro" id="IPR051910">
    <property type="entry name" value="ComF/GntX_DNA_util-trans"/>
</dbReference>
<proteinExistence type="inferred from homology"/>
<evidence type="ECO:0000313" key="3">
    <source>
        <dbReference type="EMBL" id="AWV89296.1"/>
    </source>
</evidence>
<dbReference type="KEGG" id="bsed:DN745_08075"/>
<dbReference type="InterPro" id="IPR044005">
    <property type="entry name" value="DZR_2"/>
</dbReference>
<evidence type="ECO:0000313" key="4">
    <source>
        <dbReference type="Proteomes" id="UP000249799"/>
    </source>
</evidence>
<sequence>MKKLALLETSYRWLRQAGDAAARLVFPPQCAVCDAYLEGALSFCARCDYAIFPLKEPRCSVCGETREVSPGAYASEDALCPQCVEARPKFERARAYWEYYGSVADAIQRAKYGQRLWIVRNLAAELGPWFRAEIASITDACGRSAIAELAPALLITYVPMHPGDLRARGFNFGNLLLRACLKSAGIKPEIRRLVIKTRRTRSQAGLGHLDRRINLRGAFEVDPRVDVRGRAVLLFDDVLTTGATANEVAKTLRQAGASRVFVLSAARALKY</sequence>
<dbReference type="RefSeq" id="WP_111333684.1">
    <property type="nucleotide sequence ID" value="NZ_CP030032.1"/>
</dbReference>
<dbReference type="PANTHER" id="PTHR47505">
    <property type="entry name" value="DNA UTILIZATION PROTEIN YHGH"/>
    <property type="match status" value="1"/>
</dbReference>
<dbReference type="OrthoDB" id="9779910at2"/>
<evidence type="ECO:0000256" key="1">
    <source>
        <dbReference type="ARBA" id="ARBA00008007"/>
    </source>
</evidence>
<reference evidence="3 4" key="1">
    <citation type="submission" date="2018-06" db="EMBL/GenBank/DDBJ databases">
        <title>Lujinxingia sediminis gen. nov. sp. nov., a new facultative anaerobic member of the class Deltaproteobacteria, and proposal of Lujinxingaceae fam. nov.</title>
        <authorList>
            <person name="Guo L.-Y."/>
            <person name="Li C.-M."/>
            <person name="Wang S."/>
            <person name="Du Z.-J."/>
        </authorList>
    </citation>
    <scope>NUCLEOTIDE SEQUENCE [LARGE SCALE GENOMIC DNA]</scope>
    <source>
        <strain evidence="3 4">FA350</strain>
    </source>
</reference>
<dbReference type="SUPFAM" id="SSF53271">
    <property type="entry name" value="PRTase-like"/>
    <property type="match status" value="1"/>
</dbReference>
<keyword evidence="4" id="KW-1185">Reference proteome</keyword>
<organism evidence="3 4">
    <name type="scientific">Bradymonas sediminis</name>
    <dbReference type="NCBI Taxonomy" id="1548548"/>
    <lineage>
        <taxon>Bacteria</taxon>
        <taxon>Deltaproteobacteria</taxon>
        <taxon>Bradymonadales</taxon>
        <taxon>Bradymonadaceae</taxon>
        <taxon>Bradymonas</taxon>
    </lineage>
</organism>
<dbReference type="AlphaFoldDB" id="A0A2Z4FKL1"/>